<evidence type="ECO:0000256" key="1">
    <source>
        <dbReference type="ARBA" id="ARBA00004273"/>
    </source>
</evidence>
<feature type="domain" description="ATP synthase alpha subunit C-terminal" evidence="15">
    <location>
        <begin position="192"/>
        <end position="240"/>
    </location>
</feature>
<dbReference type="GO" id="GO:0046933">
    <property type="term" value="F:proton-transporting ATP synthase activity, rotational mechanism"/>
    <property type="evidence" value="ECO:0007669"/>
    <property type="project" value="InterPro"/>
</dbReference>
<dbReference type="SUPFAM" id="SSF47917">
    <property type="entry name" value="C-terminal domain of alpha and beta subunits of F1 ATP synthase"/>
    <property type="match status" value="1"/>
</dbReference>
<sequence>MNSRATSESETLYRVYVAIGQKRSTVAQLVQIISEANTLEYSILVAATASDPAPLQFLAPYSGCAMGEYFRDNGMHALIIYDDLSKQAVAYRQMSLLLRRPPGREAFPGDVFYLHSRLLERAAKQSDQTGAGSLTALPVIETQAGDVSAYIPTNVISITDGQICLETELFYRGIRPAINVGLSVSRVRSAAQLKAMKQVCDSLKLELAQYREVAAFAQFGSNLDAATQALLNRGARLTEVRYDDPEKHVVSEPIPKLYKIRPMLQLLGELSMMMAPPGGEGGSGADSSQRPVLDLNLPPGGRDDETSVNHPSPNPSHLEPDVYHPLLDDNTSRAELENRVVFHLVGLDEYNKEDILDYQVTIERAIDKALLSDGFSRDELGDPRKWDEIRGFLFYAKGELFSYMKALEMEDELEYGTHRSKAYRNIMDAISSSKIFIRRRVKERGSSTDDFFFLILEGKMKFFFLVFGPLFQLLPVSGAEEWTRSLAETLFLQVAFLDSESWLKIPCSGNSVQRSFRRMNVKRFSNGSAPLSDSGLIPIGLIHF</sequence>
<proteinExistence type="inferred from homology"/>
<dbReference type="InterPro" id="IPR038376">
    <property type="entry name" value="ATP_synth_asu_C_sf"/>
</dbReference>
<gene>
    <name evidence="16" type="ORF">LLUT_LOCUS6056</name>
</gene>
<dbReference type="Pfam" id="PF00306">
    <property type="entry name" value="ATP-synt_ab_C"/>
    <property type="match status" value="1"/>
</dbReference>
<keyword evidence="10" id="KW-0472">Membrane</keyword>
<accession>A0AAV1W789</accession>
<evidence type="ECO:0000256" key="9">
    <source>
        <dbReference type="ARBA" id="ARBA00023065"/>
    </source>
</evidence>
<feature type="region of interest" description="Disordered" evidence="13">
    <location>
        <begin position="274"/>
        <end position="320"/>
    </location>
</feature>
<keyword evidence="5" id="KW-0813">Transport</keyword>
<evidence type="ECO:0000259" key="14">
    <source>
        <dbReference type="Pfam" id="PF00006"/>
    </source>
</evidence>
<dbReference type="InterPro" id="IPR000793">
    <property type="entry name" value="ATP_synth_asu_C"/>
</dbReference>
<evidence type="ECO:0000256" key="13">
    <source>
        <dbReference type="SAM" id="MobiDB-lite"/>
    </source>
</evidence>
<keyword evidence="9" id="KW-0406">Ion transport</keyword>
<evidence type="ECO:0000259" key="15">
    <source>
        <dbReference type="Pfam" id="PF00306"/>
    </source>
</evidence>
<evidence type="ECO:0000256" key="4">
    <source>
        <dbReference type="ARBA" id="ARBA00016087"/>
    </source>
</evidence>
<dbReference type="PROSITE" id="PS00152">
    <property type="entry name" value="ATPASE_ALPHA_BETA"/>
    <property type="match status" value="1"/>
</dbReference>
<dbReference type="Gene3D" id="3.40.50.300">
    <property type="entry name" value="P-loop containing nucleotide triphosphate hydrolases"/>
    <property type="match status" value="1"/>
</dbReference>
<keyword evidence="8" id="KW-0067">ATP-binding</keyword>
<organism evidence="16 17">
    <name type="scientific">Lupinus luteus</name>
    <name type="common">European yellow lupine</name>
    <dbReference type="NCBI Taxonomy" id="3873"/>
    <lineage>
        <taxon>Eukaryota</taxon>
        <taxon>Viridiplantae</taxon>
        <taxon>Streptophyta</taxon>
        <taxon>Embryophyta</taxon>
        <taxon>Tracheophyta</taxon>
        <taxon>Spermatophyta</taxon>
        <taxon>Magnoliopsida</taxon>
        <taxon>eudicotyledons</taxon>
        <taxon>Gunneridae</taxon>
        <taxon>Pentapetalae</taxon>
        <taxon>rosids</taxon>
        <taxon>fabids</taxon>
        <taxon>Fabales</taxon>
        <taxon>Fabaceae</taxon>
        <taxon>Papilionoideae</taxon>
        <taxon>50 kb inversion clade</taxon>
        <taxon>genistoids sensu lato</taxon>
        <taxon>core genistoids</taxon>
        <taxon>Genisteae</taxon>
        <taxon>Lupinus</taxon>
    </lineage>
</organism>
<keyword evidence="7" id="KW-0375">Hydrogen ion transport</keyword>
<keyword evidence="11" id="KW-0139">CF(1)</keyword>
<comment type="subunit">
    <text evidence="3">F-type ATPases have 2 components, CF(1) - the catalytic core - and CF(0) - the membrane proton channel. CF(1) has five subunits: alpha(3), beta(3), gamma(1), delta(1), epsilon(1). CF(0) has three main subunits: a, b and c.</text>
</comment>
<dbReference type="Gene3D" id="1.20.150.20">
    <property type="entry name" value="ATP synthase alpha/beta chain, C-terminal domain"/>
    <property type="match status" value="1"/>
</dbReference>
<evidence type="ECO:0000256" key="8">
    <source>
        <dbReference type="ARBA" id="ARBA00022840"/>
    </source>
</evidence>
<dbReference type="PANTHER" id="PTHR48082:SF2">
    <property type="entry name" value="ATP SYNTHASE SUBUNIT ALPHA, MITOCHONDRIAL"/>
    <property type="match status" value="1"/>
</dbReference>
<evidence type="ECO:0000256" key="2">
    <source>
        <dbReference type="ARBA" id="ARBA00008936"/>
    </source>
</evidence>
<dbReference type="FunFam" id="3.40.50.300:FF:002432">
    <property type="entry name" value="ATP synthase subunit alpha, mitochondrial"/>
    <property type="match status" value="1"/>
</dbReference>
<evidence type="ECO:0000256" key="6">
    <source>
        <dbReference type="ARBA" id="ARBA00022741"/>
    </source>
</evidence>
<dbReference type="InterPro" id="IPR005294">
    <property type="entry name" value="ATP_synth_F1_asu"/>
</dbReference>
<evidence type="ECO:0000256" key="3">
    <source>
        <dbReference type="ARBA" id="ARBA00011648"/>
    </source>
</evidence>
<dbReference type="GO" id="GO:0005524">
    <property type="term" value="F:ATP binding"/>
    <property type="evidence" value="ECO:0007669"/>
    <property type="project" value="UniProtKB-KW"/>
</dbReference>
<dbReference type="InterPro" id="IPR027417">
    <property type="entry name" value="P-loop_NTPase"/>
</dbReference>
<dbReference type="Pfam" id="PF00006">
    <property type="entry name" value="ATP-synt_ab"/>
    <property type="match status" value="1"/>
</dbReference>
<evidence type="ECO:0000313" key="16">
    <source>
        <dbReference type="EMBL" id="CAL0304996.1"/>
    </source>
</evidence>
<comment type="subcellular location">
    <subcellularLocation>
        <location evidence="1">Mitochondrion inner membrane</location>
    </subcellularLocation>
</comment>
<comment type="similarity">
    <text evidence="2">Belongs to the ATPase alpha/beta chains family.</text>
</comment>
<comment type="caution">
    <text evidence="16">The sequence shown here is derived from an EMBL/GenBank/DDBJ whole genome shotgun (WGS) entry which is preliminary data.</text>
</comment>
<evidence type="ECO:0000256" key="10">
    <source>
        <dbReference type="ARBA" id="ARBA00023136"/>
    </source>
</evidence>
<evidence type="ECO:0000256" key="12">
    <source>
        <dbReference type="ARBA" id="ARBA00023310"/>
    </source>
</evidence>
<dbReference type="GO" id="GO:0043531">
    <property type="term" value="F:ADP binding"/>
    <property type="evidence" value="ECO:0007669"/>
    <property type="project" value="TreeGrafter"/>
</dbReference>
<name>A0AAV1W789_LUPLU</name>
<dbReference type="EMBL" id="CAXHTB010000004">
    <property type="protein sequence ID" value="CAL0304996.1"/>
    <property type="molecule type" value="Genomic_DNA"/>
</dbReference>
<dbReference type="GO" id="GO:0045259">
    <property type="term" value="C:proton-transporting ATP synthase complex"/>
    <property type="evidence" value="ECO:0007669"/>
    <property type="project" value="UniProtKB-KW"/>
</dbReference>
<feature type="domain" description="ATPase F1/V1/A1 complex alpha/beta subunit nucleotide-binding" evidence="14">
    <location>
        <begin position="9"/>
        <end position="185"/>
    </location>
</feature>
<dbReference type="GO" id="GO:0005743">
    <property type="term" value="C:mitochondrial inner membrane"/>
    <property type="evidence" value="ECO:0007669"/>
    <property type="project" value="UniProtKB-SubCell"/>
</dbReference>
<keyword evidence="17" id="KW-1185">Reference proteome</keyword>
<dbReference type="CDD" id="cd18113">
    <property type="entry name" value="ATP-synt_F1_alpha_C"/>
    <property type="match status" value="1"/>
</dbReference>
<dbReference type="PANTHER" id="PTHR48082">
    <property type="entry name" value="ATP SYNTHASE SUBUNIT ALPHA, MITOCHONDRIAL"/>
    <property type="match status" value="1"/>
</dbReference>
<dbReference type="AlphaFoldDB" id="A0AAV1W789"/>
<dbReference type="InterPro" id="IPR000194">
    <property type="entry name" value="ATPase_F1/V1/A1_a/bsu_nucl-bd"/>
</dbReference>
<keyword evidence="12" id="KW-0066">ATP synthesis</keyword>
<reference evidence="16 17" key="1">
    <citation type="submission" date="2024-03" db="EMBL/GenBank/DDBJ databases">
        <authorList>
            <person name="Martinez-Hernandez J."/>
        </authorList>
    </citation>
    <scope>NUCLEOTIDE SEQUENCE [LARGE SCALE GENOMIC DNA]</scope>
</reference>
<dbReference type="CDD" id="cd01132">
    <property type="entry name" value="F1-ATPase_alpha_CD"/>
    <property type="match status" value="1"/>
</dbReference>
<evidence type="ECO:0000256" key="5">
    <source>
        <dbReference type="ARBA" id="ARBA00022448"/>
    </source>
</evidence>
<dbReference type="SUPFAM" id="SSF52540">
    <property type="entry name" value="P-loop containing nucleoside triphosphate hydrolases"/>
    <property type="match status" value="1"/>
</dbReference>
<protein>
    <recommendedName>
        <fullName evidence="4">ATP synthase subunit alpha, mitochondrial</fullName>
    </recommendedName>
</protein>
<dbReference type="InterPro" id="IPR020003">
    <property type="entry name" value="ATPase_a/bsu_AS"/>
</dbReference>
<evidence type="ECO:0000313" key="17">
    <source>
        <dbReference type="Proteomes" id="UP001497480"/>
    </source>
</evidence>
<dbReference type="InterPro" id="IPR033732">
    <property type="entry name" value="ATP_synth_F1_a_nt-bd_dom"/>
</dbReference>
<evidence type="ECO:0000256" key="7">
    <source>
        <dbReference type="ARBA" id="ARBA00022781"/>
    </source>
</evidence>
<keyword evidence="6" id="KW-0547">Nucleotide-binding</keyword>
<dbReference type="Proteomes" id="UP001497480">
    <property type="component" value="Unassembled WGS sequence"/>
</dbReference>
<evidence type="ECO:0000256" key="11">
    <source>
        <dbReference type="ARBA" id="ARBA00023196"/>
    </source>
</evidence>